<sequence length="96" mass="9938">ARTDGRLGSAIIASLLFAAVHTNNTISSLESISVGATGKRTEGLLGELGKAHYIYRFVVDATQKLSIGAASVGSDRAPGCMKTTLSRASVQCQCLP</sequence>
<evidence type="ECO:0000256" key="1">
    <source>
        <dbReference type="SAM" id="SignalP"/>
    </source>
</evidence>
<name>A0AAG5DSP8_ANOAO</name>
<organism evidence="2 3">
    <name type="scientific">Anopheles atroparvus</name>
    <name type="common">European mosquito</name>
    <dbReference type="NCBI Taxonomy" id="41427"/>
    <lineage>
        <taxon>Eukaryota</taxon>
        <taxon>Metazoa</taxon>
        <taxon>Ecdysozoa</taxon>
        <taxon>Arthropoda</taxon>
        <taxon>Hexapoda</taxon>
        <taxon>Insecta</taxon>
        <taxon>Pterygota</taxon>
        <taxon>Neoptera</taxon>
        <taxon>Endopterygota</taxon>
        <taxon>Diptera</taxon>
        <taxon>Nematocera</taxon>
        <taxon>Culicoidea</taxon>
        <taxon>Culicidae</taxon>
        <taxon>Anophelinae</taxon>
        <taxon>Anopheles</taxon>
    </lineage>
</organism>
<proteinExistence type="predicted"/>
<dbReference type="Proteomes" id="UP000075880">
    <property type="component" value="Unassembled WGS sequence"/>
</dbReference>
<feature type="signal peptide" evidence="1">
    <location>
        <begin position="1"/>
        <end position="22"/>
    </location>
</feature>
<accession>A0AAG5DSP8</accession>
<protein>
    <recommendedName>
        <fullName evidence="4">Dirigent protein</fullName>
    </recommendedName>
</protein>
<dbReference type="EnsemblMetazoa" id="ENSAATROPT015934">
    <property type="protein sequence ID" value="ENSAATROPP013990"/>
    <property type="gene ID" value="ENSAATROPG013043"/>
</dbReference>
<feature type="chain" id="PRO_5042618334" description="Dirigent protein" evidence="1">
    <location>
        <begin position="23"/>
        <end position="96"/>
    </location>
</feature>
<keyword evidence="1" id="KW-0732">Signal</keyword>
<reference evidence="2" key="1">
    <citation type="submission" date="2024-04" db="UniProtKB">
        <authorList>
            <consortium name="EnsemblMetazoa"/>
        </authorList>
    </citation>
    <scope>IDENTIFICATION</scope>
    <source>
        <strain evidence="2">EBRO</strain>
    </source>
</reference>
<evidence type="ECO:0008006" key="4">
    <source>
        <dbReference type="Google" id="ProtNLM"/>
    </source>
</evidence>
<evidence type="ECO:0000313" key="2">
    <source>
        <dbReference type="EnsemblMetazoa" id="ENSAATROPP013990"/>
    </source>
</evidence>
<dbReference type="AlphaFoldDB" id="A0AAG5DSP8"/>
<evidence type="ECO:0000313" key="3">
    <source>
        <dbReference type="Proteomes" id="UP000075880"/>
    </source>
</evidence>
<keyword evidence="3" id="KW-1185">Reference proteome</keyword>